<dbReference type="EMBL" id="LBSX01000003">
    <property type="protein sequence ID" value="KKQ27999.1"/>
    <property type="molecule type" value="Genomic_DNA"/>
</dbReference>
<comment type="caution">
    <text evidence="3">The sequence shown here is derived from an EMBL/GenBank/DDBJ whole genome shotgun (WGS) entry which is preliminary data.</text>
</comment>
<dbReference type="AlphaFoldDB" id="A0A0G0IV04"/>
<gene>
    <name evidence="3" type="ORF">US42_C0003G0056</name>
</gene>
<comment type="similarity">
    <text evidence="1">Belongs to the ComF/GntX family.</text>
</comment>
<feature type="domain" description="Phosphoribosyltransferase" evidence="2">
    <location>
        <begin position="144"/>
        <end position="214"/>
    </location>
</feature>
<sequence>MLHGLISLIKDYIFPVYCLGCQTEGEWVCKNCYNNINAQSVFCFTNLEDNFVNLLISPYLYQENELIGKIIQYFKYHYAEELEQVIFNLINKFLLENKNLFAEIDCVIPVPLHARRLAERGFNQAEVIAKILGAILNKPVLNNLGRVRYTKQQAKLNKLARQENVASAFVVNGKISNNILIVDDVFTTGATTKECAKVLKQAGAKKIIAFTLARG</sequence>
<dbReference type="CDD" id="cd06223">
    <property type="entry name" value="PRTases_typeI"/>
    <property type="match status" value="1"/>
</dbReference>
<dbReference type="PANTHER" id="PTHR47505">
    <property type="entry name" value="DNA UTILIZATION PROTEIN YHGH"/>
    <property type="match status" value="1"/>
</dbReference>
<dbReference type="InterPro" id="IPR051910">
    <property type="entry name" value="ComF/GntX_DNA_util-trans"/>
</dbReference>
<evidence type="ECO:0000259" key="2">
    <source>
        <dbReference type="Pfam" id="PF00156"/>
    </source>
</evidence>
<dbReference type="Gene3D" id="3.40.50.2020">
    <property type="match status" value="1"/>
</dbReference>
<organism evidence="3 4">
    <name type="scientific">Candidatus Magasanikbacteria bacterium GW2011_GWC2_37_14</name>
    <dbReference type="NCBI Taxonomy" id="1619046"/>
    <lineage>
        <taxon>Bacteria</taxon>
        <taxon>Candidatus Magasanikiibacteriota</taxon>
    </lineage>
</organism>
<reference evidence="3 4" key="1">
    <citation type="journal article" date="2015" name="Nature">
        <title>rRNA introns, odd ribosomes, and small enigmatic genomes across a large radiation of phyla.</title>
        <authorList>
            <person name="Brown C.T."/>
            <person name="Hug L.A."/>
            <person name="Thomas B.C."/>
            <person name="Sharon I."/>
            <person name="Castelle C.J."/>
            <person name="Singh A."/>
            <person name="Wilkins M.J."/>
            <person name="Williams K.H."/>
            <person name="Banfield J.F."/>
        </authorList>
    </citation>
    <scope>NUCLEOTIDE SEQUENCE [LARGE SCALE GENOMIC DNA]</scope>
</reference>
<dbReference type="InterPro" id="IPR029057">
    <property type="entry name" value="PRTase-like"/>
</dbReference>
<evidence type="ECO:0000256" key="1">
    <source>
        <dbReference type="ARBA" id="ARBA00008007"/>
    </source>
</evidence>
<dbReference type="Pfam" id="PF00156">
    <property type="entry name" value="Pribosyltran"/>
    <property type="match status" value="1"/>
</dbReference>
<dbReference type="InterPro" id="IPR000836">
    <property type="entry name" value="PRTase_dom"/>
</dbReference>
<accession>A0A0G0IV04</accession>
<dbReference type="SUPFAM" id="SSF53271">
    <property type="entry name" value="PRTase-like"/>
    <property type="match status" value="1"/>
</dbReference>
<name>A0A0G0IV04_9BACT</name>
<dbReference type="PANTHER" id="PTHR47505:SF1">
    <property type="entry name" value="DNA UTILIZATION PROTEIN YHGH"/>
    <property type="match status" value="1"/>
</dbReference>
<protein>
    <recommendedName>
        <fullName evidence="2">Phosphoribosyltransferase domain-containing protein</fullName>
    </recommendedName>
</protein>
<evidence type="ECO:0000313" key="4">
    <source>
        <dbReference type="Proteomes" id="UP000034849"/>
    </source>
</evidence>
<proteinExistence type="inferred from homology"/>
<dbReference type="Proteomes" id="UP000034849">
    <property type="component" value="Unassembled WGS sequence"/>
</dbReference>
<dbReference type="STRING" id="1619046.US42_C0003G0056"/>
<dbReference type="PATRIC" id="fig|1619046.3.peg.260"/>
<evidence type="ECO:0000313" key="3">
    <source>
        <dbReference type="EMBL" id="KKQ27999.1"/>
    </source>
</evidence>